<dbReference type="Gene3D" id="2.30.110.50">
    <property type="match status" value="1"/>
</dbReference>
<feature type="domain" description="Gp5/Type VI secretion system Vgr C-terminal trimerisation" evidence="3">
    <location>
        <begin position="460"/>
        <end position="562"/>
    </location>
</feature>
<proteinExistence type="inferred from homology"/>
<organism evidence="4 5">
    <name type="scientific">Providencia stuartii (strain MRSN 2154)</name>
    <dbReference type="NCBI Taxonomy" id="1157951"/>
    <lineage>
        <taxon>Bacteria</taxon>
        <taxon>Pseudomonadati</taxon>
        <taxon>Pseudomonadota</taxon>
        <taxon>Gammaproteobacteria</taxon>
        <taxon>Enterobacterales</taxon>
        <taxon>Morganellaceae</taxon>
        <taxon>Providencia</taxon>
    </lineage>
</organism>
<dbReference type="HOGENOM" id="CLU_004121_8_2_6"/>
<reference evidence="4 5" key="1">
    <citation type="journal article" date="2012" name="J. Bacteriol.">
        <title>Complete Genome Sequence of Providencia stuartii Clinical Isolate MRSN 2154.</title>
        <authorList>
            <person name="Clifford R.J."/>
            <person name="Hang J."/>
            <person name="Riley M.C."/>
            <person name="Onmus-Leone F."/>
            <person name="Kuschner R.A."/>
            <person name="Lesho E.P."/>
            <person name="Waterman P.E."/>
        </authorList>
    </citation>
    <scope>NUCLEOTIDE SEQUENCE [LARGE SCALE GENOMIC DNA]</scope>
    <source>
        <strain evidence="4 5">MRSN 2154</strain>
    </source>
</reference>
<evidence type="ECO:0000259" key="2">
    <source>
        <dbReference type="Pfam" id="PF04717"/>
    </source>
</evidence>
<dbReference type="PATRIC" id="fig|1157951.4.peg.2780"/>
<sequence>MDGLVFTCQFKGVPPDTFAVTEFQLTEHLSELFTLSLTVVSALPSIPFDDMLGFACSLTVMRNGKPIRTVRGLLASAEQQNTDGNRTWYHFIIRPEIWVMSLGQNSRIFRQMTVPDLLQQLLSESHIKADCKFYAKAPYPKRDYITQKRESNYQFFCRLAAEEGISFWFEDAGQEPRLFYSDSHLGMTAGIDLVYNPQYDTDTQDHTAYHWRYRESLLSGKTLYKDYNPERPSYPLEHEIKGDVHGQHPFYESYGRFQTQEDADRFTALRHEGSQQYRCVGSATTNCFALMPGKIFSLSSHPNLDMNRHWQVVSVSHHGVQPLADNSGGEGTTLSNQLTFIPSELDWRPPFIHKPTADGDELATVVGPDGEEIYTNKDGAVKIYFHWDRYREPDLSSSCWVRVAQGWNGDGYGFMAIPRIGQEVLVSYLNGDIDRPIITGCTYNGRNAPPLNLPNEMTRTTFKTQTHKGDGFNELRFEDRAGQEEIYFHAQRDMNVHIEHDTHWHIQHDAKHRIDNDRFTEIAGNEHFILKGSQKENITGNASLHIEGDQQTQVDGKTVHESSQQTHLVSGGKIVLEANTEITLKVGGSFIRITPGTIFTSSDMVVGGGSAGSGASVALELPEGVAPFEQPPYPVKKYCALAAQQAGGLTVKPNEDE</sequence>
<dbReference type="InterPro" id="IPR037026">
    <property type="entry name" value="Vgr_OB-fold_dom_sf"/>
</dbReference>
<dbReference type="EMBL" id="CP003488">
    <property type="protein sequence ID" value="AFH94602.1"/>
    <property type="molecule type" value="Genomic_DNA"/>
</dbReference>
<dbReference type="NCBIfam" id="TIGR01646">
    <property type="entry name" value="vgr_GE"/>
    <property type="match status" value="1"/>
</dbReference>
<dbReference type="OrthoDB" id="6710627at2"/>
<dbReference type="NCBIfam" id="TIGR03361">
    <property type="entry name" value="VI_Rhs_Vgr"/>
    <property type="match status" value="1"/>
</dbReference>
<evidence type="ECO:0000256" key="1">
    <source>
        <dbReference type="ARBA" id="ARBA00005558"/>
    </source>
</evidence>
<dbReference type="Pfam" id="PF04717">
    <property type="entry name" value="Phage_base_V"/>
    <property type="match status" value="1"/>
</dbReference>
<dbReference type="InterPro" id="IPR006533">
    <property type="entry name" value="T6SS_Vgr_RhsGE"/>
</dbReference>
<dbReference type="SUPFAM" id="SSF69349">
    <property type="entry name" value="Phage fibre proteins"/>
    <property type="match status" value="1"/>
</dbReference>
<dbReference type="Gene3D" id="2.40.50.230">
    <property type="entry name" value="Gp5 N-terminal domain"/>
    <property type="match status" value="1"/>
</dbReference>
<dbReference type="InterPro" id="IPR054030">
    <property type="entry name" value="Gp5_Vgr_C"/>
</dbReference>
<accession>A0A140NRL9</accession>
<dbReference type="Proteomes" id="UP000005012">
    <property type="component" value="Chromosome"/>
</dbReference>
<dbReference type="Pfam" id="PF05954">
    <property type="entry name" value="Phage_GPD"/>
    <property type="match status" value="1"/>
</dbReference>
<dbReference type="PANTHER" id="PTHR32305">
    <property type="match status" value="1"/>
</dbReference>
<feature type="domain" description="Gp5/Type VI secretion system Vgr protein OB-fold" evidence="2">
    <location>
        <begin position="396"/>
        <end position="443"/>
    </location>
</feature>
<dbReference type="InterPro" id="IPR006531">
    <property type="entry name" value="Gp5/Vgr_OB"/>
</dbReference>
<protein>
    <submittedName>
        <fullName evidence="4">VgrG-like protein</fullName>
    </submittedName>
</protein>
<dbReference type="AlphaFoldDB" id="A0A140NRL9"/>
<dbReference type="SUPFAM" id="SSF69255">
    <property type="entry name" value="gp5 N-terminal domain-like"/>
    <property type="match status" value="1"/>
</dbReference>
<dbReference type="PANTHER" id="PTHR32305:SF11">
    <property type="entry name" value="TYPE VI SECRETION SYSTEM SPIKE PROTEIN VGRG3"/>
    <property type="match status" value="1"/>
</dbReference>
<dbReference type="InterPro" id="IPR017847">
    <property type="entry name" value="T6SS_RhsGE_Vgr_subset"/>
</dbReference>
<name>A0A140NRL9_PROSM</name>
<reference evidence="5" key="2">
    <citation type="submission" date="2012-04" db="EMBL/GenBank/DDBJ databases">
        <title>Complete genome sequence of Providencia stuartii clinical isolate MRSN 2154.</title>
        <authorList>
            <person name="Clifford R.J."/>
            <person name="Hang J."/>
            <person name="Riley M.C."/>
            <person name="Onmus-Leone F."/>
            <person name="Kuschner R.A."/>
            <person name="Lesho E.P."/>
            <person name="Waterman P.E."/>
        </authorList>
    </citation>
    <scope>NUCLEOTIDE SEQUENCE [LARGE SCALE GENOMIC DNA]</scope>
    <source>
        <strain evidence="5">MRSN 2154</strain>
    </source>
</reference>
<comment type="similarity">
    <text evidence="1">Belongs to the VgrG protein family.</text>
</comment>
<evidence type="ECO:0000313" key="5">
    <source>
        <dbReference type="Proteomes" id="UP000005012"/>
    </source>
</evidence>
<dbReference type="Gene3D" id="4.10.220.110">
    <property type="match status" value="1"/>
</dbReference>
<dbReference type="InterPro" id="IPR050708">
    <property type="entry name" value="T6SS_VgrG/RHS"/>
</dbReference>
<dbReference type="Gene3D" id="3.55.50.10">
    <property type="entry name" value="Baseplate protein-like domains"/>
    <property type="match status" value="1"/>
</dbReference>
<dbReference type="Pfam" id="PF22178">
    <property type="entry name" value="Gp5_trimer_C"/>
    <property type="match status" value="1"/>
</dbReference>
<gene>
    <name evidence="4" type="ordered locus">S70_13835</name>
</gene>
<evidence type="ECO:0000313" key="4">
    <source>
        <dbReference type="EMBL" id="AFH94602.1"/>
    </source>
</evidence>
<evidence type="ECO:0000259" key="3">
    <source>
        <dbReference type="Pfam" id="PF22178"/>
    </source>
</evidence>
<dbReference type="KEGG" id="psi:S70_13835"/>
<dbReference type="RefSeq" id="WP_014657552.1">
    <property type="nucleotide sequence ID" value="NC_017731.1"/>
</dbReference>
<dbReference type="SUPFAM" id="SSF69279">
    <property type="entry name" value="Phage tail proteins"/>
    <property type="match status" value="2"/>
</dbReference>